<dbReference type="InterPro" id="IPR008901">
    <property type="entry name" value="ACER"/>
</dbReference>
<dbReference type="PANTHER" id="PTHR46187">
    <property type="entry name" value="ALKALINE CERAMIDASE 3"/>
    <property type="match status" value="1"/>
</dbReference>
<evidence type="ECO:0000256" key="6">
    <source>
        <dbReference type="ARBA" id="ARBA00023136"/>
    </source>
</evidence>
<keyword evidence="11" id="KW-1185">Reference proteome</keyword>
<feature type="binding site" evidence="8">
    <location>
        <position position="231"/>
    </location>
    <ligand>
        <name>Zn(2+)</name>
        <dbReference type="ChEBI" id="CHEBI:29105"/>
        <note>catalytic</note>
    </ligand>
</feature>
<name>A0A6A6RXU1_9PLEO</name>
<gene>
    <name evidence="10" type="ORF">P280DRAFT_470427</name>
</gene>
<proteinExistence type="inferred from homology"/>
<dbReference type="EMBL" id="MU006786">
    <property type="protein sequence ID" value="KAF2639812.1"/>
    <property type="molecule type" value="Genomic_DNA"/>
</dbReference>
<evidence type="ECO:0000313" key="10">
    <source>
        <dbReference type="EMBL" id="KAF2639812.1"/>
    </source>
</evidence>
<dbReference type="GO" id="GO:0046514">
    <property type="term" value="P:ceramide catabolic process"/>
    <property type="evidence" value="ECO:0007669"/>
    <property type="project" value="TreeGrafter"/>
</dbReference>
<feature type="transmembrane region" description="Helical" evidence="9">
    <location>
        <begin position="103"/>
        <end position="120"/>
    </location>
</feature>
<feature type="binding site" evidence="7">
    <location>
        <position position="39"/>
    </location>
    <ligand>
        <name>Ca(2+)</name>
        <dbReference type="ChEBI" id="CHEBI:29108"/>
    </ligand>
</feature>
<protein>
    <submittedName>
        <fullName evidence="10">Alkaline phytoceramidase</fullName>
    </submittedName>
</protein>
<dbReference type="Pfam" id="PF05875">
    <property type="entry name" value="Ceramidase"/>
    <property type="match status" value="1"/>
</dbReference>
<sequence>MVNLSWPYAESPGKGFWGVPSSNHNFCEEDYIITHYIAEFANTFTNLIYVIYGAHGLRRVRLQKDGGLFSTLAFTYWGLIGVGLLSAWFHATLNYHSQMADDLSMFLAVGSLLHQLLTFFATPSQRLTRTVTLLGIVIPVSVYHCWTNEIYAHQVTFAAMVFLCGRKIRQLTRERVKNKEARARLGRITSMGMGSGLFGYFLWNIDVHLCSHLSRFRHSLGLPWAFLFELHGWWHIFTGIGAYTGMALVEYLVTIEEGKTDTIEEGFVWPVRAVLRDIEGVEKSGNGTVGSEGKKGQ</sequence>
<feature type="transmembrane region" description="Helical" evidence="9">
    <location>
        <begin position="68"/>
        <end position="91"/>
    </location>
</feature>
<dbReference type="GO" id="GO:0046872">
    <property type="term" value="F:metal ion binding"/>
    <property type="evidence" value="ECO:0007669"/>
    <property type="project" value="UniProtKB-KW"/>
</dbReference>
<keyword evidence="7" id="KW-0479">Metal-binding</keyword>
<keyword evidence="7" id="KW-0106">Calcium</keyword>
<dbReference type="GO" id="GO:0005789">
    <property type="term" value="C:endoplasmic reticulum membrane"/>
    <property type="evidence" value="ECO:0007669"/>
    <property type="project" value="TreeGrafter"/>
</dbReference>
<evidence type="ECO:0000256" key="4">
    <source>
        <dbReference type="ARBA" id="ARBA00022801"/>
    </source>
</evidence>
<evidence type="ECO:0000313" key="11">
    <source>
        <dbReference type="Proteomes" id="UP000799753"/>
    </source>
</evidence>
<evidence type="ECO:0000256" key="5">
    <source>
        <dbReference type="ARBA" id="ARBA00022989"/>
    </source>
</evidence>
<feature type="binding site" evidence="7">
    <location>
        <position position="28"/>
    </location>
    <ligand>
        <name>Ca(2+)</name>
        <dbReference type="ChEBI" id="CHEBI:29108"/>
    </ligand>
</feature>
<evidence type="ECO:0000256" key="9">
    <source>
        <dbReference type="SAM" id="Phobius"/>
    </source>
</evidence>
<dbReference type="AlphaFoldDB" id="A0A6A6RXU1"/>
<feature type="binding site" evidence="8">
    <location>
        <position position="90"/>
    </location>
    <ligand>
        <name>Zn(2+)</name>
        <dbReference type="ChEBI" id="CHEBI:29105"/>
        <note>catalytic</note>
    </ligand>
</feature>
<comment type="similarity">
    <text evidence="2">Belongs to the alkaline ceramidase family.</text>
</comment>
<evidence type="ECO:0000256" key="2">
    <source>
        <dbReference type="ARBA" id="ARBA00009780"/>
    </source>
</evidence>
<dbReference type="Proteomes" id="UP000799753">
    <property type="component" value="Unassembled WGS sequence"/>
</dbReference>
<keyword evidence="5 9" id="KW-1133">Transmembrane helix</keyword>
<keyword evidence="3 9" id="KW-0812">Transmembrane</keyword>
<comment type="cofactor">
    <cofactor evidence="8">
        <name>Zn(2+)</name>
        <dbReference type="ChEBI" id="CHEBI:29105"/>
    </cofactor>
</comment>
<feature type="binding site" evidence="8">
    <location>
        <position position="235"/>
    </location>
    <ligand>
        <name>Zn(2+)</name>
        <dbReference type="ChEBI" id="CHEBI:29105"/>
        <note>catalytic</note>
    </ligand>
</feature>
<dbReference type="OrthoDB" id="187171at2759"/>
<keyword evidence="6 9" id="KW-0472">Membrane</keyword>
<dbReference type="PANTHER" id="PTHR46187:SF1">
    <property type="entry name" value="ALKALINE PHYTOCERAMIDASE"/>
    <property type="match status" value="1"/>
</dbReference>
<keyword evidence="8" id="KW-0862">Zinc</keyword>
<dbReference type="GO" id="GO:0016811">
    <property type="term" value="F:hydrolase activity, acting on carbon-nitrogen (but not peptide) bonds, in linear amides"/>
    <property type="evidence" value="ECO:0007669"/>
    <property type="project" value="InterPro"/>
</dbReference>
<comment type="subcellular location">
    <subcellularLocation>
        <location evidence="1">Membrane</location>
        <topology evidence="1">Multi-pass membrane protein</topology>
    </subcellularLocation>
</comment>
<feature type="transmembrane region" description="Helical" evidence="9">
    <location>
        <begin position="232"/>
        <end position="253"/>
    </location>
</feature>
<evidence type="ECO:0000256" key="1">
    <source>
        <dbReference type="ARBA" id="ARBA00004141"/>
    </source>
</evidence>
<keyword evidence="4" id="KW-0378">Hydrolase</keyword>
<evidence type="ECO:0000256" key="3">
    <source>
        <dbReference type="ARBA" id="ARBA00022692"/>
    </source>
</evidence>
<organism evidence="10 11">
    <name type="scientific">Massarina eburnea CBS 473.64</name>
    <dbReference type="NCBI Taxonomy" id="1395130"/>
    <lineage>
        <taxon>Eukaryota</taxon>
        <taxon>Fungi</taxon>
        <taxon>Dikarya</taxon>
        <taxon>Ascomycota</taxon>
        <taxon>Pezizomycotina</taxon>
        <taxon>Dothideomycetes</taxon>
        <taxon>Pleosporomycetidae</taxon>
        <taxon>Pleosporales</taxon>
        <taxon>Massarineae</taxon>
        <taxon>Massarinaceae</taxon>
        <taxon>Massarina</taxon>
    </lineage>
</organism>
<feature type="transmembrane region" description="Helical" evidence="9">
    <location>
        <begin position="185"/>
        <end position="203"/>
    </location>
</feature>
<evidence type="ECO:0000256" key="7">
    <source>
        <dbReference type="PIRSR" id="PIRSR608901-1"/>
    </source>
</evidence>
<evidence type="ECO:0000256" key="8">
    <source>
        <dbReference type="PIRSR" id="PIRSR608901-2"/>
    </source>
</evidence>
<accession>A0A6A6RXU1</accession>
<reference evidence="10" key="1">
    <citation type="journal article" date="2020" name="Stud. Mycol.">
        <title>101 Dothideomycetes genomes: a test case for predicting lifestyles and emergence of pathogens.</title>
        <authorList>
            <person name="Haridas S."/>
            <person name="Albert R."/>
            <person name="Binder M."/>
            <person name="Bloem J."/>
            <person name="Labutti K."/>
            <person name="Salamov A."/>
            <person name="Andreopoulos B."/>
            <person name="Baker S."/>
            <person name="Barry K."/>
            <person name="Bills G."/>
            <person name="Bluhm B."/>
            <person name="Cannon C."/>
            <person name="Castanera R."/>
            <person name="Culley D."/>
            <person name="Daum C."/>
            <person name="Ezra D."/>
            <person name="Gonzalez J."/>
            <person name="Henrissat B."/>
            <person name="Kuo A."/>
            <person name="Liang C."/>
            <person name="Lipzen A."/>
            <person name="Lutzoni F."/>
            <person name="Magnuson J."/>
            <person name="Mondo S."/>
            <person name="Nolan M."/>
            <person name="Ohm R."/>
            <person name="Pangilinan J."/>
            <person name="Park H.-J."/>
            <person name="Ramirez L."/>
            <person name="Alfaro M."/>
            <person name="Sun H."/>
            <person name="Tritt A."/>
            <person name="Yoshinaga Y."/>
            <person name="Zwiers L.-H."/>
            <person name="Turgeon B."/>
            <person name="Goodwin S."/>
            <person name="Spatafora J."/>
            <person name="Crous P."/>
            <person name="Grigoriev I."/>
        </authorList>
    </citation>
    <scope>NUCLEOTIDE SEQUENCE</scope>
    <source>
        <strain evidence="10">CBS 473.64</strain>
    </source>
</reference>
<dbReference type="GO" id="GO:0046513">
    <property type="term" value="P:ceramide biosynthetic process"/>
    <property type="evidence" value="ECO:0007669"/>
    <property type="project" value="TreeGrafter"/>
</dbReference>